<dbReference type="PROSITE" id="PS51194">
    <property type="entry name" value="HELICASE_CTER"/>
    <property type="match status" value="1"/>
</dbReference>
<keyword evidence="6 10" id="KW-0347">Helicase</keyword>
<evidence type="ECO:0000313" key="14">
    <source>
        <dbReference type="EMBL" id="KAF2275544.1"/>
    </source>
</evidence>
<keyword evidence="4 10" id="KW-0547">Nucleotide-binding</keyword>
<dbReference type="Pfam" id="PF00270">
    <property type="entry name" value="DEAD"/>
    <property type="match status" value="1"/>
</dbReference>
<dbReference type="OrthoDB" id="422663at2759"/>
<comment type="domain">
    <text evidence="10">The Q motif is unique to and characteristic of the DEAD box family of RNA helicases and controls ATP binding and hydrolysis.</text>
</comment>
<proteinExistence type="inferred from homology"/>
<dbReference type="GO" id="GO:0016787">
    <property type="term" value="F:hydrolase activity"/>
    <property type="evidence" value="ECO:0007669"/>
    <property type="project" value="UniProtKB-KW"/>
</dbReference>
<evidence type="ECO:0000256" key="3">
    <source>
        <dbReference type="ARBA" id="ARBA00022552"/>
    </source>
</evidence>
<keyword evidence="8 10" id="KW-0694">RNA-binding</keyword>
<dbReference type="CDD" id="cd17949">
    <property type="entry name" value="DEADc_DDX31"/>
    <property type="match status" value="1"/>
</dbReference>
<dbReference type="EC" id="3.6.4.13" evidence="10"/>
<dbReference type="SMART" id="SM00487">
    <property type="entry name" value="DEXDc"/>
    <property type="match status" value="1"/>
</dbReference>
<feature type="domain" description="Helicase C-terminal" evidence="13">
    <location>
        <begin position="485"/>
        <end position="654"/>
    </location>
</feature>
<dbReference type="Pfam" id="PF00271">
    <property type="entry name" value="Helicase_C"/>
    <property type="match status" value="1"/>
</dbReference>
<dbReference type="PANTHER" id="PTHR24031">
    <property type="entry name" value="RNA HELICASE"/>
    <property type="match status" value="1"/>
</dbReference>
<dbReference type="GO" id="GO:0006364">
    <property type="term" value="P:rRNA processing"/>
    <property type="evidence" value="ECO:0007669"/>
    <property type="project" value="UniProtKB-KW"/>
</dbReference>
<evidence type="ECO:0000256" key="10">
    <source>
        <dbReference type="RuleBase" id="RU365068"/>
    </source>
</evidence>
<feature type="region of interest" description="Disordered" evidence="11">
    <location>
        <begin position="488"/>
        <end position="518"/>
    </location>
</feature>
<keyword evidence="7 10" id="KW-0067">ATP-binding</keyword>
<dbReference type="InterPro" id="IPR025313">
    <property type="entry name" value="SPB4-like_CTE"/>
</dbReference>
<keyword evidence="2" id="KW-0690">Ribosome biogenesis</keyword>
<comment type="catalytic activity">
    <reaction evidence="10">
        <text>ATP + H2O = ADP + phosphate + H(+)</text>
        <dbReference type="Rhea" id="RHEA:13065"/>
        <dbReference type="ChEBI" id="CHEBI:15377"/>
        <dbReference type="ChEBI" id="CHEBI:15378"/>
        <dbReference type="ChEBI" id="CHEBI:30616"/>
        <dbReference type="ChEBI" id="CHEBI:43474"/>
        <dbReference type="ChEBI" id="CHEBI:456216"/>
        <dbReference type="EC" id="3.6.4.13"/>
    </reaction>
</comment>
<dbReference type="GO" id="GO:0003724">
    <property type="term" value="F:RNA helicase activity"/>
    <property type="evidence" value="ECO:0007669"/>
    <property type="project" value="UniProtKB-EC"/>
</dbReference>
<dbReference type="AlphaFoldDB" id="A0A6A6JH62"/>
<evidence type="ECO:0000256" key="11">
    <source>
        <dbReference type="SAM" id="MobiDB-lite"/>
    </source>
</evidence>
<dbReference type="GeneID" id="54556151"/>
<dbReference type="Gene3D" id="3.40.50.300">
    <property type="entry name" value="P-loop containing nucleotide triphosphate hydrolases"/>
    <property type="match status" value="2"/>
</dbReference>
<comment type="function">
    <text evidence="10">RNA helicase.</text>
</comment>
<evidence type="ECO:0000256" key="8">
    <source>
        <dbReference type="ARBA" id="ARBA00022884"/>
    </source>
</evidence>
<dbReference type="InterPro" id="IPR027417">
    <property type="entry name" value="P-loop_NTPase"/>
</dbReference>
<evidence type="ECO:0000256" key="1">
    <source>
        <dbReference type="ARBA" id="ARBA00004604"/>
    </source>
</evidence>
<dbReference type="SMART" id="SM00490">
    <property type="entry name" value="HELICc"/>
    <property type="match status" value="1"/>
</dbReference>
<dbReference type="PROSITE" id="PS51192">
    <property type="entry name" value="HELICASE_ATP_BIND_1"/>
    <property type="match status" value="1"/>
</dbReference>
<dbReference type="RefSeq" id="XP_033653083.1">
    <property type="nucleotide sequence ID" value="XM_033802976.1"/>
</dbReference>
<organism evidence="14 15">
    <name type="scientific">Westerdykella ornata</name>
    <dbReference type="NCBI Taxonomy" id="318751"/>
    <lineage>
        <taxon>Eukaryota</taxon>
        <taxon>Fungi</taxon>
        <taxon>Dikarya</taxon>
        <taxon>Ascomycota</taxon>
        <taxon>Pezizomycotina</taxon>
        <taxon>Dothideomycetes</taxon>
        <taxon>Pleosporomycetidae</taxon>
        <taxon>Pleosporales</taxon>
        <taxon>Sporormiaceae</taxon>
        <taxon>Westerdykella</taxon>
    </lineage>
</organism>
<evidence type="ECO:0000256" key="9">
    <source>
        <dbReference type="ARBA" id="ARBA00023242"/>
    </source>
</evidence>
<dbReference type="GO" id="GO:0003723">
    <property type="term" value="F:RNA binding"/>
    <property type="evidence" value="ECO:0007669"/>
    <property type="project" value="UniProtKB-UniRule"/>
</dbReference>
<feature type="compositionally biased region" description="Basic and acidic residues" evidence="11">
    <location>
        <begin position="80"/>
        <end position="93"/>
    </location>
</feature>
<dbReference type="InterPro" id="IPR001650">
    <property type="entry name" value="Helicase_C-like"/>
</dbReference>
<dbReference type="InterPro" id="IPR011545">
    <property type="entry name" value="DEAD/DEAH_box_helicase_dom"/>
</dbReference>
<keyword evidence="3" id="KW-0698">rRNA processing</keyword>
<sequence>MAEDGMLLNFSIPDSGILNKPKFKGGTWKDRLTAKKAAANWHAKASGRLNGEAAVRSKSSTNANDTELGERARRVSGSPDLERQTKRARHSGDFRPTSGKPEENGNFRPHTNAEVTKKPGEKPKGGNRQIISSLFSYNPASTTQSLPIEDPANDAPVEPSNAPLNSELDTFTSLGISPTLATHLLNKMDMKAPTAIQKAAVSQLLKEDSDAFIQAETGSGKTLAYLLPIVQKLMDLSANMKKRKVDEAVQRNSGLFAIILAPTRELSKQIAIVLENLLRCAHWLVAGTVIGGEKKKSEKARLRKGLNILVATPGRLADHLEHTQALDVSNVRWLVLDEGDRLMELGFEEEIQKIVSNLNLRMRARKDARSQIPGLPERRTTILCSATMKMDVERLGQISLKDAVHIQSDPQERGGEKAGDNEDQVFHAPAQLKQSFAVVAPKLRLVSLISFLKRAFARKGSVMKAIVFISCADSVDFHFDIFTNQLEESEEKSESKSEETQEGSPKKKAKEAKAALQADPTKLTVTHATSPVLSRKTHSVTAYRLHGSLPQSLRTSTLAHFTRNKEPSVLFATDVASRGLDLPNVDLVVEFDPAFAREDHLHRIGRTARAGRDGRACIFLMPGCEEGYVEILKSDRKDGESAVHITRQDADEILRKGLVTSGVANDKTAYMDKATDLQLQVERWTLASPARLESARRAYQSHVRAYATHVAAERGYFDIKQLHLGHLAKAFALRERPSGMKVPGLRTGAGRESWKGAAKARGGQKKTNGEGKAEVPEVDPSEEAAKMRKAIRAREKFMRSAGMADEFNLG</sequence>
<dbReference type="EMBL" id="ML986496">
    <property type="protein sequence ID" value="KAF2275544.1"/>
    <property type="molecule type" value="Genomic_DNA"/>
</dbReference>
<evidence type="ECO:0000256" key="2">
    <source>
        <dbReference type="ARBA" id="ARBA00022517"/>
    </source>
</evidence>
<comment type="similarity">
    <text evidence="10">Belongs to the DEAD box helicase family.</text>
</comment>
<feature type="region of interest" description="Disordered" evidence="11">
    <location>
        <begin position="742"/>
        <end position="785"/>
    </location>
</feature>
<keyword evidence="5 10" id="KW-0378">Hydrolase</keyword>
<keyword evidence="15" id="KW-1185">Reference proteome</keyword>
<accession>A0A6A6JH62</accession>
<feature type="region of interest" description="Disordered" evidence="11">
    <location>
        <begin position="42"/>
        <end position="128"/>
    </location>
</feature>
<name>A0A6A6JH62_WESOR</name>
<evidence type="ECO:0000256" key="6">
    <source>
        <dbReference type="ARBA" id="ARBA00022806"/>
    </source>
</evidence>
<feature type="region of interest" description="Disordered" evidence="11">
    <location>
        <begin position="141"/>
        <end position="163"/>
    </location>
</feature>
<protein>
    <recommendedName>
        <fullName evidence="10">ATP-dependent RNA helicase</fullName>
        <ecNumber evidence="10">3.6.4.13</ecNumber>
    </recommendedName>
</protein>
<dbReference type="SMART" id="SM01178">
    <property type="entry name" value="DUF4217"/>
    <property type="match status" value="1"/>
</dbReference>
<dbReference type="Pfam" id="PF13959">
    <property type="entry name" value="CTE_SPB4"/>
    <property type="match status" value="1"/>
</dbReference>
<comment type="subcellular location">
    <subcellularLocation>
        <location evidence="1">Nucleus</location>
        <location evidence="1">Nucleolus</location>
    </subcellularLocation>
</comment>
<dbReference type="Proteomes" id="UP000800097">
    <property type="component" value="Unassembled WGS sequence"/>
</dbReference>
<dbReference type="GO" id="GO:0005730">
    <property type="term" value="C:nucleolus"/>
    <property type="evidence" value="ECO:0007669"/>
    <property type="project" value="UniProtKB-SubCell"/>
</dbReference>
<keyword evidence="9" id="KW-0539">Nucleus</keyword>
<dbReference type="GO" id="GO:0005524">
    <property type="term" value="F:ATP binding"/>
    <property type="evidence" value="ECO:0007669"/>
    <property type="project" value="UniProtKB-UniRule"/>
</dbReference>
<evidence type="ECO:0000256" key="7">
    <source>
        <dbReference type="ARBA" id="ARBA00022840"/>
    </source>
</evidence>
<feature type="compositionally biased region" description="Basic and acidic residues" evidence="11">
    <location>
        <begin position="115"/>
        <end position="124"/>
    </location>
</feature>
<evidence type="ECO:0000259" key="13">
    <source>
        <dbReference type="PROSITE" id="PS51194"/>
    </source>
</evidence>
<dbReference type="InterPro" id="IPR014001">
    <property type="entry name" value="Helicase_ATP-bd"/>
</dbReference>
<reference evidence="14" key="1">
    <citation type="journal article" date="2020" name="Stud. Mycol.">
        <title>101 Dothideomycetes genomes: a test case for predicting lifestyles and emergence of pathogens.</title>
        <authorList>
            <person name="Haridas S."/>
            <person name="Albert R."/>
            <person name="Binder M."/>
            <person name="Bloem J."/>
            <person name="Labutti K."/>
            <person name="Salamov A."/>
            <person name="Andreopoulos B."/>
            <person name="Baker S."/>
            <person name="Barry K."/>
            <person name="Bills G."/>
            <person name="Bluhm B."/>
            <person name="Cannon C."/>
            <person name="Castanera R."/>
            <person name="Culley D."/>
            <person name="Daum C."/>
            <person name="Ezra D."/>
            <person name="Gonzalez J."/>
            <person name="Henrissat B."/>
            <person name="Kuo A."/>
            <person name="Liang C."/>
            <person name="Lipzen A."/>
            <person name="Lutzoni F."/>
            <person name="Magnuson J."/>
            <person name="Mondo S."/>
            <person name="Nolan M."/>
            <person name="Ohm R."/>
            <person name="Pangilinan J."/>
            <person name="Park H.-J."/>
            <person name="Ramirez L."/>
            <person name="Alfaro M."/>
            <person name="Sun H."/>
            <person name="Tritt A."/>
            <person name="Yoshinaga Y."/>
            <person name="Zwiers L.-H."/>
            <person name="Turgeon B."/>
            <person name="Goodwin S."/>
            <person name="Spatafora J."/>
            <person name="Crous P."/>
            <person name="Grigoriev I."/>
        </authorList>
    </citation>
    <scope>NUCLEOTIDE SEQUENCE</scope>
    <source>
        <strain evidence="14">CBS 379.55</strain>
    </source>
</reference>
<evidence type="ECO:0000313" key="15">
    <source>
        <dbReference type="Proteomes" id="UP000800097"/>
    </source>
</evidence>
<gene>
    <name evidence="14" type="ORF">EI97DRAFT_63841</name>
</gene>
<evidence type="ECO:0000259" key="12">
    <source>
        <dbReference type="PROSITE" id="PS51192"/>
    </source>
</evidence>
<dbReference type="CDD" id="cd18787">
    <property type="entry name" value="SF2_C_DEAD"/>
    <property type="match status" value="1"/>
</dbReference>
<evidence type="ECO:0000256" key="4">
    <source>
        <dbReference type="ARBA" id="ARBA00022741"/>
    </source>
</evidence>
<dbReference type="SUPFAM" id="SSF52540">
    <property type="entry name" value="P-loop containing nucleoside triphosphate hydrolases"/>
    <property type="match status" value="2"/>
</dbReference>
<feature type="domain" description="Helicase ATP-binding" evidence="12">
    <location>
        <begin position="202"/>
        <end position="406"/>
    </location>
</feature>
<evidence type="ECO:0000256" key="5">
    <source>
        <dbReference type="ARBA" id="ARBA00022801"/>
    </source>
</evidence>